<evidence type="ECO:0000256" key="9">
    <source>
        <dbReference type="ARBA" id="ARBA00022777"/>
    </source>
</evidence>
<dbReference type="GO" id="GO:0005829">
    <property type="term" value="C:cytosol"/>
    <property type="evidence" value="ECO:0007669"/>
    <property type="project" value="TreeGrafter"/>
</dbReference>
<comment type="similarity">
    <text evidence="2">Belongs to the GHMP kinase family. GalK subfamily.</text>
</comment>
<dbReference type="InterPro" id="IPR036554">
    <property type="entry name" value="GHMP_kinase_C_sf"/>
</dbReference>
<evidence type="ECO:0000256" key="8">
    <source>
        <dbReference type="ARBA" id="ARBA00022741"/>
    </source>
</evidence>
<dbReference type="Gene3D" id="3.30.230.10">
    <property type="match status" value="1"/>
</dbReference>
<keyword evidence="10" id="KW-0067">ATP-binding</keyword>
<dbReference type="InterPro" id="IPR000705">
    <property type="entry name" value="Galactokinase"/>
</dbReference>
<keyword evidence="9" id="KW-0418">Kinase</keyword>
<evidence type="ECO:0000256" key="6">
    <source>
        <dbReference type="ARBA" id="ARBA00022553"/>
    </source>
</evidence>
<dbReference type="PIRSF" id="PIRSF000530">
    <property type="entry name" value="Galactokinase"/>
    <property type="match status" value="1"/>
</dbReference>
<dbReference type="InterPro" id="IPR006206">
    <property type="entry name" value="Mevalonate/galactokinase"/>
</dbReference>
<evidence type="ECO:0000259" key="17">
    <source>
        <dbReference type="Pfam" id="PF08544"/>
    </source>
</evidence>
<evidence type="ECO:0000256" key="11">
    <source>
        <dbReference type="ARBA" id="ARBA00023144"/>
    </source>
</evidence>
<dbReference type="GO" id="GO:0004335">
    <property type="term" value="F:galactokinase activity"/>
    <property type="evidence" value="ECO:0007669"/>
    <property type="project" value="UniProtKB-EC"/>
</dbReference>
<dbReference type="InterPro" id="IPR020568">
    <property type="entry name" value="Ribosomal_Su5_D2-typ_SF"/>
</dbReference>
<dbReference type="PANTHER" id="PTHR10457">
    <property type="entry name" value="MEVALONATE KINASE/GALACTOKINASE"/>
    <property type="match status" value="1"/>
</dbReference>
<dbReference type="GO" id="GO:0005524">
    <property type="term" value="F:ATP binding"/>
    <property type="evidence" value="ECO:0007669"/>
    <property type="project" value="UniProtKB-KW"/>
</dbReference>
<dbReference type="InterPro" id="IPR006203">
    <property type="entry name" value="GHMP_knse_ATP-bd_CS"/>
</dbReference>
<keyword evidence="7" id="KW-0808">Transferase</keyword>
<dbReference type="InterPro" id="IPR014721">
    <property type="entry name" value="Ribsml_uS5_D2-typ_fold_subgr"/>
</dbReference>
<accession>A0A2D4LWX1</accession>
<evidence type="ECO:0000256" key="1">
    <source>
        <dbReference type="ARBA" id="ARBA00004947"/>
    </source>
</evidence>
<comment type="subunit">
    <text evidence="3">Homodimer.</text>
</comment>
<dbReference type="EC" id="2.7.1.6" evidence="4"/>
<dbReference type="FunFam" id="3.30.70.890:FF:000007">
    <property type="entry name" value="Galactokinase 1"/>
    <property type="match status" value="1"/>
</dbReference>
<evidence type="ECO:0000256" key="12">
    <source>
        <dbReference type="ARBA" id="ARBA00023277"/>
    </source>
</evidence>
<dbReference type="SUPFAM" id="SSF55060">
    <property type="entry name" value="GHMP Kinase, C-terminal domain"/>
    <property type="match status" value="1"/>
</dbReference>
<reference evidence="18" key="1">
    <citation type="submission" date="2017-07" db="EMBL/GenBank/DDBJ databases">
        <authorList>
            <person name="Mikheyev A."/>
            <person name="Grau M."/>
        </authorList>
    </citation>
    <scope>NUCLEOTIDE SEQUENCE</scope>
    <source>
        <tissue evidence="18">Venom_gland</tissue>
    </source>
</reference>
<dbReference type="InterPro" id="IPR006204">
    <property type="entry name" value="GHMP_kinase_N_dom"/>
</dbReference>
<dbReference type="FunFam" id="3.30.230.10:FF:000040">
    <property type="entry name" value="Galactokinase 1"/>
    <property type="match status" value="1"/>
</dbReference>
<name>A0A2D4LWX1_9SAUR</name>
<dbReference type="PANTHER" id="PTHR10457:SF7">
    <property type="entry name" value="GALACTOKINASE-RELATED"/>
    <property type="match status" value="1"/>
</dbReference>
<dbReference type="SUPFAM" id="SSF54211">
    <property type="entry name" value="Ribosomal protein S5 domain 2-like"/>
    <property type="match status" value="1"/>
</dbReference>
<dbReference type="PRINTS" id="PR00473">
    <property type="entry name" value="GALCTOKINASE"/>
</dbReference>
<comment type="function">
    <text evidence="15">Catalyzes the transfer of a phosphate from ATP to alpha-D-galactose and participates in the first committed step in the catabolism of galactose.</text>
</comment>
<evidence type="ECO:0000313" key="18">
    <source>
        <dbReference type="EMBL" id="LAB25226.1"/>
    </source>
</evidence>
<evidence type="ECO:0000256" key="4">
    <source>
        <dbReference type="ARBA" id="ARBA00012315"/>
    </source>
</evidence>
<comment type="pathway">
    <text evidence="1">Carbohydrate metabolism; galactose metabolism.</text>
</comment>
<evidence type="ECO:0000259" key="16">
    <source>
        <dbReference type="Pfam" id="PF00288"/>
    </source>
</evidence>
<dbReference type="InterPro" id="IPR013750">
    <property type="entry name" value="GHMP_kinase_C_dom"/>
</dbReference>
<dbReference type="NCBIfam" id="TIGR00131">
    <property type="entry name" value="gal_kin"/>
    <property type="match status" value="1"/>
</dbReference>
<dbReference type="Pfam" id="PF00288">
    <property type="entry name" value="GHMP_kinases_N"/>
    <property type="match status" value="1"/>
</dbReference>
<protein>
    <recommendedName>
        <fullName evidence="5">Galactokinase</fullName>
        <ecNumber evidence="4">2.7.1.6</ecNumber>
    </recommendedName>
    <alternativeName>
        <fullName evidence="13">Galactose kinase</fullName>
    </alternativeName>
</protein>
<keyword evidence="11" id="KW-0299">Galactose metabolism</keyword>
<evidence type="ECO:0000256" key="15">
    <source>
        <dbReference type="ARBA" id="ARBA00055336"/>
    </source>
</evidence>
<dbReference type="PRINTS" id="PR00959">
    <property type="entry name" value="MEVGALKINASE"/>
</dbReference>
<evidence type="ECO:0000256" key="10">
    <source>
        <dbReference type="ARBA" id="ARBA00022840"/>
    </source>
</evidence>
<dbReference type="Pfam" id="PF08544">
    <property type="entry name" value="GHMP_kinases_C"/>
    <property type="match status" value="1"/>
</dbReference>
<dbReference type="GO" id="GO:0033499">
    <property type="term" value="P:galactose catabolic process via UDP-galactose, Leloir pathway"/>
    <property type="evidence" value="ECO:0007669"/>
    <property type="project" value="UniProtKB-ARBA"/>
</dbReference>
<proteinExistence type="inferred from homology"/>
<dbReference type="AlphaFoldDB" id="A0A2D4LWX1"/>
<evidence type="ECO:0000256" key="2">
    <source>
        <dbReference type="ARBA" id="ARBA00006566"/>
    </source>
</evidence>
<evidence type="ECO:0000256" key="3">
    <source>
        <dbReference type="ARBA" id="ARBA00011738"/>
    </source>
</evidence>
<dbReference type="EMBL" id="IACM01049231">
    <property type="protein sequence ID" value="LAB25226.1"/>
    <property type="molecule type" value="Transcribed_RNA"/>
</dbReference>
<sequence>MRTVVVGSPREDGIISITTTAEEAEEPKTVQFSVPREGVSLKPGEPCWANYVKGVIQHYKAGPLPGFDAVIESNVPIGGGLSSSASLEVAMYTFLQQLSPDDRDPVTKALVCQKAEHTFAMMPCGIMDQFISVMGKEQHALLIDCRSLETRLVPLTDPDLVVLITNSNVRHTLTGSEYPTRRCQCEEAAKMLGKASLREASMSDLEESRSLLSKEMYRRAKHVIGEIERTSRAAEALEAKDYKTFGELMVESHNSLRDDYEVSCPELDELVAAAMEVPGVYGSRMTGGGFGGCTVTLLESGAAGKVVKYIKDKYSRTATFYFTKPADGSKAHLLS</sequence>
<keyword evidence="12" id="KW-0119">Carbohydrate metabolism</keyword>
<dbReference type="PROSITE" id="PS00627">
    <property type="entry name" value="GHMP_KINASES_ATP"/>
    <property type="match status" value="1"/>
</dbReference>
<evidence type="ECO:0000256" key="5">
    <source>
        <dbReference type="ARBA" id="ARBA00019487"/>
    </source>
</evidence>
<reference evidence="18" key="2">
    <citation type="submission" date="2017-11" db="EMBL/GenBank/DDBJ databases">
        <title>Coralsnake Venomics: Analyses of Venom Gland Transcriptomes and Proteomes of Six Brazilian Taxa.</title>
        <authorList>
            <person name="Aird S.D."/>
            <person name="Jorge da Silva N."/>
            <person name="Qiu L."/>
            <person name="Villar-Briones A."/>
            <person name="Aparecida-Saddi V."/>
            <person name="Campos-Telles M.P."/>
            <person name="Grau M."/>
            <person name="Mikheyev A.S."/>
        </authorList>
    </citation>
    <scope>NUCLEOTIDE SEQUENCE</scope>
    <source>
        <tissue evidence="18">Venom_gland</tissue>
    </source>
</reference>
<evidence type="ECO:0000256" key="7">
    <source>
        <dbReference type="ARBA" id="ARBA00022679"/>
    </source>
</evidence>
<evidence type="ECO:0000256" key="14">
    <source>
        <dbReference type="ARBA" id="ARBA00049538"/>
    </source>
</evidence>
<comment type="catalytic activity">
    <reaction evidence="14">
        <text>alpha-D-galactose + ATP = alpha-D-galactose 1-phosphate + ADP + H(+)</text>
        <dbReference type="Rhea" id="RHEA:13553"/>
        <dbReference type="ChEBI" id="CHEBI:15378"/>
        <dbReference type="ChEBI" id="CHEBI:28061"/>
        <dbReference type="ChEBI" id="CHEBI:30616"/>
        <dbReference type="ChEBI" id="CHEBI:58336"/>
        <dbReference type="ChEBI" id="CHEBI:456216"/>
        <dbReference type="EC" id="2.7.1.6"/>
    </reaction>
    <physiologicalReaction direction="left-to-right" evidence="14">
        <dbReference type="Rhea" id="RHEA:13554"/>
    </physiologicalReaction>
</comment>
<keyword evidence="8" id="KW-0547">Nucleotide-binding</keyword>
<evidence type="ECO:0000256" key="13">
    <source>
        <dbReference type="ARBA" id="ARBA00029590"/>
    </source>
</evidence>
<feature type="domain" description="GHMP kinase C-terminal" evidence="17">
    <location>
        <begin position="233"/>
        <end position="315"/>
    </location>
</feature>
<feature type="domain" description="GHMP kinase N-terminal" evidence="16">
    <location>
        <begin position="50"/>
        <end position="136"/>
    </location>
</feature>
<organism evidence="18">
    <name type="scientific">Micrurus spixii</name>
    <name type="common">Amazon coral snake</name>
    <dbReference type="NCBI Taxonomy" id="129469"/>
    <lineage>
        <taxon>Eukaryota</taxon>
        <taxon>Metazoa</taxon>
        <taxon>Chordata</taxon>
        <taxon>Craniata</taxon>
        <taxon>Vertebrata</taxon>
        <taxon>Euteleostomi</taxon>
        <taxon>Lepidosauria</taxon>
        <taxon>Squamata</taxon>
        <taxon>Bifurcata</taxon>
        <taxon>Unidentata</taxon>
        <taxon>Episquamata</taxon>
        <taxon>Toxicofera</taxon>
        <taxon>Serpentes</taxon>
        <taxon>Colubroidea</taxon>
        <taxon>Elapidae</taxon>
        <taxon>Elapinae</taxon>
        <taxon>Micrurus</taxon>
    </lineage>
</organism>
<dbReference type="Gene3D" id="3.30.70.890">
    <property type="entry name" value="GHMP kinase, C-terminal domain"/>
    <property type="match status" value="1"/>
</dbReference>
<keyword evidence="6" id="KW-0597">Phosphoprotein</keyword>